<dbReference type="AlphaFoldDB" id="K1S8B2"/>
<protein>
    <submittedName>
        <fullName evidence="1">Haloacid dehalogenase superfamily</fullName>
    </submittedName>
</protein>
<dbReference type="EMBL" id="AJWY01011091">
    <property type="protein sequence ID" value="EKC53708.1"/>
    <property type="molecule type" value="Genomic_DNA"/>
</dbReference>
<name>K1S8B2_9ZZZZ</name>
<organism evidence="1">
    <name type="scientific">human gut metagenome</name>
    <dbReference type="NCBI Taxonomy" id="408170"/>
    <lineage>
        <taxon>unclassified sequences</taxon>
        <taxon>metagenomes</taxon>
        <taxon>organismal metagenomes</taxon>
    </lineage>
</organism>
<sequence length="60" mass="7028">MLTLELKKFSANFSHKKALRYKSRGTFYAEAFRCYSTKYIKLYDGVLDLLDTLKGKKAKK</sequence>
<accession>K1S8B2</accession>
<evidence type="ECO:0000313" key="1">
    <source>
        <dbReference type="EMBL" id="EKC53708.1"/>
    </source>
</evidence>
<reference evidence="1" key="1">
    <citation type="journal article" date="2013" name="Environ. Microbiol.">
        <title>Microbiota from the distal guts of lean and obese adolescents exhibit partial functional redundancy besides clear differences in community structure.</title>
        <authorList>
            <person name="Ferrer M."/>
            <person name="Ruiz A."/>
            <person name="Lanza F."/>
            <person name="Haange S.B."/>
            <person name="Oberbach A."/>
            <person name="Till H."/>
            <person name="Bargiela R."/>
            <person name="Campoy C."/>
            <person name="Segura M.T."/>
            <person name="Richter M."/>
            <person name="von Bergen M."/>
            <person name="Seifert J."/>
            <person name="Suarez A."/>
        </authorList>
    </citation>
    <scope>NUCLEOTIDE SEQUENCE</scope>
</reference>
<proteinExistence type="predicted"/>
<gene>
    <name evidence="1" type="ORF">LEA_16233</name>
</gene>
<feature type="non-terminal residue" evidence="1">
    <location>
        <position position="60"/>
    </location>
</feature>
<comment type="caution">
    <text evidence="1">The sequence shown here is derived from an EMBL/GenBank/DDBJ whole genome shotgun (WGS) entry which is preliminary data.</text>
</comment>